<feature type="signal peptide" evidence="1">
    <location>
        <begin position="1"/>
        <end position="16"/>
    </location>
</feature>
<evidence type="ECO:0000313" key="3">
    <source>
        <dbReference type="Proteomes" id="UP001358586"/>
    </source>
</evidence>
<evidence type="ECO:0000313" key="2">
    <source>
        <dbReference type="EMBL" id="KAK5845827.1"/>
    </source>
</evidence>
<protein>
    <recommendedName>
        <fullName evidence="4">Secreted protein</fullName>
    </recommendedName>
</protein>
<name>A0ABR0R410_GOSAR</name>
<dbReference type="EMBL" id="JARKNE010000001">
    <property type="protein sequence ID" value="KAK5845827.1"/>
    <property type="molecule type" value="Genomic_DNA"/>
</dbReference>
<organism evidence="2 3">
    <name type="scientific">Gossypium arboreum</name>
    <name type="common">Tree cotton</name>
    <name type="synonym">Gossypium nanking</name>
    <dbReference type="NCBI Taxonomy" id="29729"/>
    <lineage>
        <taxon>Eukaryota</taxon>
        <taxon>Viridiplantae</taxon>
        <taxon>Streptophyta</taxon>
        <taxon>Embryophyta</taxon>
        <taxon>Tracheophyta</taxon>
        <taxon>Spermatophyta</taxon>
        <taxon>Magnoliopsida</taxon>
        <taxon>eudicotyledons</taxon>
        <taxon>Gunneridae</taxon>
        <taxon>Pentapetalae</taxon>
        <taxon>rosids</taxon>
        <taxon>malvids</taxon>
        <taxon>Malvales</taxon>
        <taxon>Malvaceae</taxon>
        <taxon>Malvoideae</taxon>
        <taxon>Gossypium</taxon>
    </lineage>
</organism>
<accession>A0ABR0R410</accession>
<reference evidence="2 3" key="1">
    <citation type="submission" date="2023-03" db="EMBL/GenBank/DDBJ databases">
        <title>WGS of Gossypium arboreum.</title>
        <authorList>
            <person name="Yu D."/>
        </authorList>
    </citation>
    <scope>NUCLEOTIDE SEQUENCE [LARGE SCALE GENOMIC DNA]</scope>
    <source>
        <tissue evidence="2">Leaf</tissue>
    </source>
</reference>
<evidence type="ECO:0008006" key="4">
    <source>
        <dbReference type="Google" id="ProtNLM"/>
    </source>
</evidence>
<gene>
    <name evidence="2" type="ORF">PVK06_002058</name>
</gene>
<comment type="caution">
    <text evidence="2">The sequence shown here is derived from an EMBL/GenBank/DDBJ whole genome shotgun (WGS) entry which is preliminary data.</text>
</comment>
<sequence length="122" mass="13528">MLVVFVLVALYMLGLADRVYYYMEAATCIGGGGSRTSSSSSMTSGAENQFRPRFNELRTYRLIGVYYRMKCGIFGVDEGGGLFWVFFSMKVEANGDSVGEKVDGSQGVKGSGLRELRFWRGR</sequence>
<proteinExistence type="predicted"/>
<keyword evidence="3" id="KW-1185">Reference proteome</keyword>
<dbReference type="Proteomes" id="UP001358586">
    <property type="component" value="Chromosome 1"/>
</dbReference>
<feature type="chain" id="PRO_5046852528" description="Secreted protein" evidence="1">
    <location>
        <begin position="17"/>
        <end position="122"/>
    </location>
</feature>
<evidence type="ECO:0000256" key="1">
    <source>
        <dbReference type="SAM" id="SignalP"/>
    </source>
</evidence>
<keyword evidence="1" id="KW-0732">Signal</keyword>